<dbReference type="Proteomes" id="UP000692954">
    <property type="component" value="Unassembled WGS sequence"/>
</dbReference>
<feature type="region of interest" description="Disordered" evidence="1">
    <location>
        <begin position="44"/>
        <end position="66"/>
    </location>
</feature>
<keyword evidence="3" id="KW-1185">Reference proteome</keyword>
<accession>A0A8S1KLZ3</accession>
<proteinExistence type="predicted"/>
<sequence length="66" mass="8020">MNNHNIFKNPVFLYHQRFFNVYSVCHNHNFILFTEIRNQQLNRNQQSISQDQGAVNQQEKEHEESD</sequence>
<comment type="caution">
    <text evidence="2">The sequence shown here is derived from an EMBL/GenBank/DDBJ whole genome shotgun (WGS) entry which is preliminary data.</text>
</comment>
<evidence type="ECO:0000256" key="1">
    <source>
        <dbReference type="SAM" id="MobiDB-lite"/>
    </source>
</evidence>
<dbReference type="EMBL" id="CAJJDN010000009">
    <property type="protein sequence ID" value="CAD8055163.1"/>
    <property type="molecule type" value="Genomic_DNA"/>
</dbReference>
<evidence type="ECO:0000313" key="3">
    <source>
        <dbReference type="Proteomes" id="UP000692954"/>
    </source>
</evidence>
<reference evidence="2" key="1">
    <citation type="submission" date="2021-01" db="EMBL/GenBank/DDBJ databases">
        <authorList>
            <consortium name="Genoscope - CEA"/>
            <person name="William W."/>
        </authorList>
    </citation>
    <scope>NUCLEOTIDE SEQUENCE</scope>
</reference>
<feature type="compositionally biased region" description="Polar residues" evidence="1">
    <location>
        <begin position="44"/>
        <end position="57"/>
    </location>
</feature>
<evidence type="ECO:0000313" key="2">
    <source>
        <dbReference type="EMBL" id="CAD8055163.1"/>
    </source>
</evidence>
<gene>
    <name evidence="2" type="ORF">PSON_ATCC_30995.1.T0090103</name>
</gene>
<organism evidence="2 3">
    <name type="scientific">Paramecium sonneborni</name>
    <dbReference type="NCBI Taxonomy" id="65129"/>
    <lineage>
        <taxon>Eukaryota</taxon>
        <taxon>Sar</taxon>
        <taxon>Alveolata</taxon>
        <taxon>Ciliophora</taxon>
        <taxon>Intramacronucleata</taxon>
        <taxon>Oligohymenophorea</taxon>
        <taxon>Peniculida</taxon>
        <taxon>Parameciidae</taxon>
        <taxon>Paramecium</taxon>
    </lineage>
</organism>
<protein>
    <submittedName>
        <fullName evidence="2">Uncharacterized protein</fullName>
    </submittedName>
</protein>
<dbReference type="AlphaFoldDB" id="A0A8S1KLZ3"/>
<name>A0A8S1KLZ3_9CILI</name>